<dbReference type="Pfam" id="PF01641">
    <property type="entry name" value="SelR"/>
    <property type="match status" value="1"/>
</dbReference>
<evidence type="ECO:0000256" key="4">
    <source>
        <dbReference type="ARBA" id="ARBA00007174"/>
    </source>
</evidence>
<evidence type="ECO:0000256" key="16">
    <source>
        <dbReference type="ARBA" id="ARBA00049261"/>
    </source>
</evidence>
<dbReference type="InterPro" id="IPR052150">
    <property type="entry name" value="MsrB_Met_sulfoxide_reductase"/>
</dbReference>
<feature type="domain" description="MsrB" evidence="17">
    <location>
        <begin position="1"/>
        <end position="96"/>
    </location>
</feature>
<proteinExistence type="inferred from homology"/>
<keyword evidence="9" id="KW-0391">Immunity</keyword>
<evidence type="ECO:0000256" key="12">
    <source>
        <dbReference type="ARBA" id="ARBA00023212"/>
    </source>
</evidence>
<keyword evidence="8" id="KW-0862">Zinc</keyword>
<keyword evidence="6" id="KW-0399">Innate immunity</keyword>
<keyword evidence="5" id="KW-0963">Cytoplasm</keyword>
<evidence type="ECO:0000256" key="10">
    <source>
        <dbReference type="ARBA" id="ARBA00022933"/>
    </source>
</evidence>
<evidence type="ECO:0000256" key="11">
    <source>
        <dbReference type="ARBA" id="ARBA00023002"/>
    </source>
</evidence>
<evidence type="ECO:0000256" key="6">
    <source>
        <dbReference type="ARBA" id="ARBA00022588"/>
    </source>
</evidence>
<reference evidence="18" key="1">
    <citation type="submission" date="2025-08" db="UniProtKB">
        <authorList>
            <consortium name="Ensembl"/>
        </authorList>
    </citation>
    <scope>IDENTIFICATION</scope>
</reference>
<comment type="similarity">
    <text evidence="4">Belongs to the MsrB Met sulfoxide reductase family.</text>
</comment>
<organism evidence="18 19">
    <name type="scientific">Eptatretus burgeri</name>
    <name type="common">Inshore hagfish</name>
    <dbReference type="NCBI Taxonomy" id="7764"/>
    <lineage>
        <taxon>Eukaryota</taxon>
        <taxon>Metazoa</taxon>
        <taxon>Chordata</taxon>
        <taxon>Craniata</taxon>
        <taxon>Vertebrata</taxon>
        <taxon>Cyclostomata</taxon>
        <taxon>Myxini</taxon>
        <taxon>Myxiniformes</taxon>
        <taxon>Myxinidae</taxon>
        <taxon>Eptatretinae</taxon>
        <taxon>Eptatretus</taxon>
    </lineage>
</organism>
<protein>
    <submittedName>
        <fullName evidence="18">Methionine sulfoxide reductase B1a</fullName>
    </submittedName>
</protein>
<dbReference type="InterPro" id="IPR002579">
    <property type="entry name" value="Met_Sox_Rdtase_MsrB_dom"/>
</dbReference>
<dbReference type="GeneTree" id="ENSGT00510000047678"/>
<comment type="function">
    <text evidence="14">Methionine-sulfoxide reductase that specifically reduces methionine (R)-sulfoxide back to methionine. While in many cases, methionine oxidation is the result of random oxidation following oxidative stress, methionine oxidation is also a post-translational modification that takes place on specific residue. Acts as a regulator of actin assembly by reducing methionine (R)-sulfoxide mediated by MICALs (MICAL1, MICAL2 or MICAL3) on actin, thereby promoting filament repolymerization. Plays a role in innate immunity by reducing oxidized actin, leading to actin repolymerization in macrophages.</text>
</comment>
<dbReference type="GO" id="GO:0005634">
    <property type="term" value="C:nucleus"/>
    <property type="evidence" value="ECO:0007669"/>
    <property type="project" value="UniProtKB-SubCell"/>
</dbReference>
<dbReference type="PROSITE" id="PS51790">
    <property type="entry name" value="MSRB"/>
    <property type="match status" value="1"/>
</dbReference>
<evidence type="ECO:0000256" key="8">
    <source>
        <dbReference type="ARBA" id="ARBA00022833"/>
    </source>
</evidence>
<comment type="catalytic activity">
    <reaction evidence="15">
        <text>L-methionyl-[protein] + [thioredoxin]-disulfide + H2O = L-methionyl-(R)-S-oxide-[protein] + [thioredoxin]-dithiol</text>
        <dbReference type="Rhea" id="RHEA:24164"/>
        <dbReference type="Rhea" id="RHEA-COMP:10698"/>
        <dbReference type="Rhea" id="RHEA-COMP:10700"/>
        <dbReference type="Rhea" id="RHEA-COMP:12313"/>
        <dbReference type="Rhea" id="RHEA-COMP:12314"/>
        <dbReference type="ChEBI" id="CHEBI:15377"/>
        <dbReference type="ChEBI" id="CHEBI:16044"/>
        <dbReference type="ChEBI" id="CHEBI:29950"/>
        <dbReference type="ChEBI" id="CHEBI:45764"/>
        <dbReference type="ChEBI" id="CHEBI:50058"/>
        <dbReference type="EC" id="1.8.4.12"/>
    </reaction>
</comment>
<evidence type="ECO:0000256" key="5">
    <source>
        <dbReference type="ARBA" id="ARBA00022490"/>
    </source>
</evidence>
<dbReference type="PANTHER" id="PTHR46755:SF5">
    <property type="entry name" value="METHIONINE-R-SULFOXIDE REDUCTASE B1"/>
    <property type="match status" value="1"/>
</dbReference>
<dbReference type="PANTHER" id="PTHR46755">
    <property type="entry name" value="METHIONINE-R-SULFOXIDE REDUCTASE B1"/>
    <property type="match status" value="1"/>
</dbReference>
<evidence type="ECO:0000256" key="9">
    <source>
        <dbReference type="ARBA" id="ARBA00022859"/>
    </source>
</evidence>
<sequence>MGFSICQLFQGTYVCSKCDYELFPSTAKYEHSSPWPAFRHTVHADSLARLEERPGVFKIVCGKCGSPLGHEFVNDSDALKFIGKANTSATQCLIQYRG</sequence>
<evidence type="ECO:0000256" key="15">
    <source>
        <dbReference type="ARBA" id="ARBA00048488"/>
    </source>
</evidence>
<dbReference type="OMA" id="VPIAGHY"/>
<dbReference type="GO" id="GO:0030091">
    <property type="term" value="P:protein repair"/>
    <property type="evidence" value="ECO:0007669"/>
    <property type="project" value="TreeGrafter"/>
</dbReference>
<evidence type="ECO:0000256" key="1">
    <source>
        <dbReference type="ARBA" id="ARBA00001947"/>
    </source>
</evidence>
<dbReference type="AlphaFoldDB" id="A0A8C4N7H1"/>
<evidence type="ECO:0000256" key="2">
    <source>
        <dbReference type="ARBA" id="ARBA00004123"/>
    </source>
</evidence>
<dbReference type="InterPro" id="IPR011057">
    <property type="entry name" value="Mss4-like_sf"/>
</dbReference>
<comment type="cofactor">
    <cofactor evidence="1">
        <name>Zn(2+)</name>
        <dbReference type="ChEBI" id="CHEBI:29105"/>
    </cofactor>
</comment>
<accession>A0A8C4N7H1</accession>
<dbReference type="GO" id="GO:0033743">
    <property type="term" value="F:peptide-methionine (R)-S-oxide reductase activity"/>
    <property type="evidence" value="ECO:0007669"/>
    <property type="project" value="UniProtKB-EC"/>
</dbReference>
<keyword evidence="10" id="KW-0712">Selenocysteine</keyword>
<dbReference type="Gene3D" id="2.170.150.20">
    <property type="entry name" value="Peptide methionine sulfoxide reductase"/>
    <property type="match status" value="1"/>
</dbReference>
<evidence type="ECO:0000259" key="17">
    <source>
        <dbReference type="PROSITE" id="PS51790"/>
    </source>
</evidence>
<evidence type="ECO:0000256" key="13">
    <source>
        <dbReference type="ARBA" id="ARBA00023242"/>
    </source>
</evidence>
<keyword evidence="11" id="KW-0560">Oxidoreductase</keyword>
<dbReference type="Ensembl" id="ENSEBUT00000003944.1">
    <property type="protein sequence ID" value="ENSEBUP00000003568.1"/>
    <property type="gene ID" value="ENSEBUG00000002556.1"/>
</dbReference>
<keyword evidence="12" id="KW-0206">Cytoskeleton</keyword>
<dbReference type="SUPFAM" id="SSF51316">
    <property type="entry name" value="Mss4-like"/>
    <property type="match status" value="1"/>
</dbReference>
<dbReference type="GO" id="GO:0005856">
    <property type="term" value="C:cytoskeleton"/>
    <property type="evidence" value="ECO:0007669"/>
    <property type="project" value="UniProtKB-SubCell"/>
</dbReference>
<dbReference type="GO" id="GO:0046872">
    <property type="term" value="F:metal ion binding"/>
    <property type="evidence" value="ECO:0007669"/>
    <property type="project" value="UniProtKB-KW"/>
</dbReference>
<name>A0A8C4N7H1_EPTBU</name>
<comment type="catalytic activity">
    <reaction evidence="16">
        <text>[thioredoxin]-disulfide + L-methionine + H2O = L-methionine (R)-S-oxide + [thioredoxin]-dithiol</text>
        <dbReference type="Rhea" id="RHEA:21260"/>
        <dbReference type="Rhea" id="RHEA-COMP:10698"/>
        <dbReference type="Rhea" id="RHEA-COMP:10700"/>
        <dbReference type="ChEBI" id="CHEBI:15377"/>
        <dbReference type="ChEBI" id="CHEBI:29950"/>
        <dbReference type="ChEBI" id="CHEBI:50058"/>
        <dbReference type="ChEBI" id="CHEBI:57844"/>
        <dbReference type="ChEBI" id="CHEBI:58773"/>
        <dbReference type="EC" id="1.8.4.14"/>
    </reaction>
</comment>
<evidence type="ECO:0000256" key="3">
    <source>
        <dbReference type="ARBA" id="ARBA00004245"/>
    </source>
</evidence>
<keyword evidence="13" id="KW-0539">Nucleus</keyword>
<dbReference type="Proteomes" id="UP000694388">
    <property type="component" value="Unplaced"/>
</dbReference>
<keyword evidence="19" id="KW-1185">Reference proteome</keyword>
<evidence type="ECO:0000313" key="18">
    <source>
        <dbReference type="Ensembl" id="ENSEBUP00000003568.1"/>
    </source>
</evidence>
<dbReference type="GO" id="GO:0033745">
    <property type="term" value="F:L-methionine-(R)-S-oxide reductase activity"/>
    <property type="evidence" value="ECO:0007669"/>
    <property type="project" value="UniProtKB-EC"/>
</dbReference>
<evidence type="ECO:0000256" key="7">
    <source>
        <dbReference type="ARBA" id="ARBA00022723"/>
    </source>
</evidence>
<evidence type="ECO:0000256" key="14">
    <source>
        <dbReference type="ARBA" id="ARBA00046083"/>
    </source>
</evidence>
<dbReference type="GO" id="GO:0045087">
    <property type="term" value="P:innate immune response"/>
    <property type="evidence" value="ECO:0007669"/>
    <property type="project" value="UniProtKB-KW"/>
</dbReference>
<comment type="subcellular location">
    <subcellularLocation>
        <location evidence="3">Cytoplasm</location>
        <location evidence="3">Cytoskeleton</location>
    </subcellularLocation>
    <subcellularLocation>
        <location evidence="2">Nucleus</location>
    </subcellularLocation>
</comment>
<keyword evidence="7" id="KW-0479">Metal-binding</keyword>
<reference evidence="18" key="2">
    <citation type="submission" date="2025-09" db="UniProtKB">
        <authorList>
            <consortium name="Ensembl"/>
        </authorList>
    </citation>
    <scope>IDENTIFICATION</scope>
</reference>
<evidence type="ECO:0000313" key="19">
    <source>
        <dbReference type="Proteomes" id="UP000694388"/>
    </source>
</evidence>